<dbReference type="InterPro" id="IPR019999">
    <property type="entry name" value="Anth_synth_I-like"/>
</dbReference>
<dbReference type="KEGG" id="eaj:Q3M24_12735"/>
<dbReference type="PANTHER" id="PTHR11236">
    <property type="entry name" value="AMINOBENZOATE/ANTHRANILATE SYNTHASE"/>
    <property type="match status" value="1"/>
</dbReference>
<evidence type="ECO:0000256" key="11">
    <source>
        <dbReference type="ARBA" id="ARBA00023141"/>
    </source>
</evidence>
<comment type="cofactor">
    <cofactor evidence="1 15">
        <name>Mg(2+)</name>
        <dbReference type="ChEBI" id="CHEBI:18420"/>
    </cofactor>
</comment>
<comment type="similarity">
    <text evidence="3 15">Belongs to the anthranilate synthase component I family.</text>
</comment>
<accession>A0AAU8LPR1</accession>
<keyword evidence="10 15" id="KW-0460">Magnesium</keyword>
<dbReference type="Gene3D" id="3.60.120.10">
    <property type="entry name" value="Anthranilate synthase"/>
    <property type="match status" value="1"/>
</dbReference>
<comment type="subunit">
    <text evidence="4 15">Heterotetramer consisting of two non-identical subunits: a beta subunit (TrpG) and a large alpha subunit (TrpE).</text>
</comment>
<evidence type="ECO:0000256" key="1">
    <source>
        <dbReference type="ARBA" id="ARBA00001946"/>
    </source>
</evidence>
<dbReference type="AlphaFoldDB" id="A0AAU8LPR1"/>
<evidence type="ECO:0000256" key="5">
    <source>
        <dbReference type="ARBA" id="ARBA00012266"/>
    </source>
</evidence>
<evidence type="ECO:0000256" key="15">
    <source>
        <dbReference type="RuleBase" id="RU364045"/>
    </source>
</evidence>
<dbReference type="InterPro" id="IPR005256">
    <property type="entry name" value="Anth_synth_I_PabB"/>
</dbReference>
<dbReference type="NCBIfam" id="TIGR00564">
    <property type="entry name" value="trpE_most"/>
    <property type="match status" value="1"/>
</dbReference>
<evidence type="ECO:0000256" key="4">
    <source>
        <dbReference type="ARBA" id="ARBA00011575"/>
    </source>
</evidence>
<evidence type="ECO:0000256" key="10">
    <source>
        <dbReference type="ARBA" id="ARBA00022842"/>
    </source>
</evidence>
<dbReference type="GO" id="GO:0004049">
    <property type="term" value="F:anthranilate synthase activity"/>
    <property type="evidence" value="ECO:0007669"/>
    <property type="project" value="UniProtKB-EC"/>
</dbReference>
<dbReference type="EC" id="4.1.3.27" evidence="5 15"/>
<organism evidence="18">
    <name type="scientific">Candidatus Electrothrix aestuarii</name>
    <dbReference type="NCBI Taxonomy" id="3062594"/>
    <lineage>
        <taxon>Bacteria</taxon>
        <taxon>Pseudomonadati</taxon>
        <taxon>Thermodesulfobacteriota</taxon>
        <taxon>Desulfobulbia</taxon>
        <taxon>Desulfobulbales</taxon>
        <taxon>Desulfobulbaceae</taxon>
        <taxon>Candidatus Electrothrix</taxon>
    </lineage>
</organism>
<evidence type="ECO:0000256" key="14">
    <source>
        <dbReference type="ARBA" id="ARBA00047683"/>
    </source>
</evidence>
<evidence type="ECO:0000313" key="18">
    <source>
        <dbReference type="EMBL" id="XCN71181.1"/>
    </source>
</evidence>
<comment type="catalytic activity">
    <reaction evidence="14 15">
        <text>chorismate + L-glutamine = anthranilate + pyruvate + L-glutamate + H(+)</text>
        <dbReference type="Rhea" id="RHEA:21732"/>
        <dbReference type="ChEBI" id="CHEBI:15361"/>
        <dbReference type="ChEBI" id="CHEBI:15378"/>
        <dbReference type="ChEBI" id="CHEBI:16567"/>
        <dbReference type="ChEBI" id="CHEBI:29748"/>
        <dbReference type="ChEBI" id="CHEBI:29985"/>
        <dbReference type="ChEBI" id="CHEBI:58359"/>
        <dbReference type="EC" id="4.1.3.27"/>
    </reaction>
</comment>
<evidence type="ECO:0000256" key="8">
    <source>
        <dbReference type="ARBA" id="ARBA00022723"/>
    </source>
</evidence>
<dbReference type="Pfam" id="PF04715">
    <property type="entry name" value="Anth_synt_I_N"/>
    <property type="match status" value="1"/>
</dbReference>
<evidence type="ECO:0000256" key="7">
    <source>
        <dbReference type="ARBA" id="ARBA00022605"/>
    </source>
</evidence>
<evidence type="ECO:0000256" key="2">
    <source>
        <dbReference type="ARBA" id="ARBA00004873"/>
    </source>
</evidence>
<dbReference type="PANTHER" id="PTHR11236:SF48">
    <property type="entry name" value="ISOCHORISMATE SYNTHASE MENF"/>
    <property type="match status" value="1"/>
</dbReference>
<keyword evidence="9 15" id="KW-0822">Tryptophan biosynthesis</keyword>
<evidence type="ECO:0000256" key="12">
    <source>
        <dbReference type="ARBA" id="ARBA00023239"/>
    </source>
</evidence>
<evidence type="ECO:0000259" key="16">
    <source>
        <dbReference type="Pfam" id="PF00425"/>
    </source>
</evidence>
<feature type="domain" description="Anthranilate synthase component I N-terminal" evidence="17">
    <location>
        <begin position="28"/>
        <end position="170"/>
    </location>
</feature>
<feature type="domain" description="Chorismate-utilising enzyme C-terminal" evidence="16">
    <location>
        <begin position="228"/>
        <end position="480"/>
    </location>
</feature>
<sequence length="495" mass="54556">MYSPDLEAFSEMMEQAGLVPLYRTIVADLDTPLTIFAKVAEKEKHAFLFESMEGGEKWGRYSFIGLDPLLSFSSMGDAVTLRRADAADEEHREGVNPLDELRDLLASFNASTAPGLPRFYGGAVGFLGYDMIRFIEEIPDQHPPLDFPDSSFIVPRLVLIHDSVQQTLTVVCNVVPGTASADTAVLYQEACQRIENIIELIRSPLPTSLAKHTDGCAPHTFSSNMTEASFATMVERAKEYILAGDIIQVVLSQRFHAKTEIDPLLLYRSLRHINPSPYLFYVRLDDIILIGSSPEILVRLEDGEIELRPIAGTRKRGATPQEDKALEEELLADPKERAEHLMLVDLGRNDVGRVAAGGSVATGDLLVVEQYSHVMHIVSGVHGKLAEGKDQFDVLEACFPAGTVSGASKVRAMEIIEELEPERRGPYAGAVGYFGFSGNMDFCITIRTFLLKENDLWIQAGAGIVSDSVPEKEFEETVNKARGLRRAVELAEQGL</sequence>
<reference evidence="18" key="2">
    <citation type="submission" date="2024-06" db="EMBL/GenBank/DDBJ databases">
        <authorList>
            <person name="Plum-Jensen L.E."/>
            <person name="Schramm A."/>
            <person name="Marshall I.P.G."/>
        </authorList>
    </citation>
    <scope>NUCLEOTIDE SEQUENCE</scope>
    <source>
        <strain evidence="18">Rat1</strain>
    </source>
</reference>
<name>A0AAU8LPR1_9BACT</name>
<comment type="pathway">
    <text evidence="2 15">Amino-acid biosynthesis; L-tryptophan biosynthesis; L-tryptophan from chorismate: step 1/5.</text>
</comment>
<dbReference type="GO" id="GO:0046872">
    <property type="term" value="F:metal ion binding"/>
    <property type="evidence" value="ECO:0007669"/>
    <property type="project" value="UniProtKB-KW"/>
</dbReference>
<gene>
    <name evidence="15 18" type="primary">trpE</name>
    <name evidence="18" type="ORF">Q3M24_12735</name>
</gene>
<dbReference type="GO" id="GO:0000162">
    <property type="term" value="P:L-tryptophan biosynthetic process"/>
    <property type="evidence" value="ECO:0007669"/>
    <property type="project" value="UniProtKB-KW"/>
</dbReference>
<keyword evidence="11 15" id="KW-0057">Aromatic amino acid biosynthesis</keyword>
<keyword evidence="8 15" id="KW-0479">Metal-binding</keyword>
<proteinExistence type="inferred from homology"/>
<evidence type="ECO:0000256" key="3">
    <source>
        <dbReference type="ARBA" id="ARBA00009562"/>
    </source>
</evidence>
<dbReference type="InterPro" id="IPR006805">
    <property type="entry name" value="Anth_synth_I_N"/>
</dbReference>
<protein>
    <recommendedName>
        <fullName evidence="6 15">Anthranilate synthase component 1</fullName>
        <ecNumber evidence="5 15">4.1.3.27</ecNumber>
    </recommendedName>
</protein>
<dbReference type="EMBL" id="CP159373">
    <property type="protein sequence ID" value="XCN71181.1"/>
    <property type="molecule type" value="Genomic_DNA"/>
</dbReference>
<dbReference type="InterPro" id="IPR005801">
    <property type="entry name" value="ADC_synthase"/>
</dbReference>
<evidence type="ECO:0000256" key="9">
    <source>
        <dbReference type="ARBA" id="ARBA00022822"/>
    </source>
</evidence>
<dbReference type="Pfam" id="PF00425">
    <property type="entry name" value="Chorismate_bind"/>
    <property type="match status" value="1"/>
</dbReference>
<dbReference type="SUPFAM" id="SSF56322">
    <property type="entry name" value="ADC synthase"/>
    <property type="match status" value="1"/>
</dbReference>
<dbReference type="PRINTS" id="PR00095">
    <property type="entry name" value="ANTSNTHASEI"/>
</dbReference>
<evidence type="ECO:0000259" key="17">
    <source>
        <dbReference type="Pfam" id="PF04715"/>
    </source>
</evidence>
<comment type="function">
    <text evidence="13 15">Part of a heterotetrameric complex that catalyzes the two-step biosynthesis of anthranilate, an intermediate in the biosynthesis of L-tryptophan. In the first step, the glutamine-binding beta subunit (TrpG) of anthranilate synthase (AS) provides the glutamine amidotransferase activity which generates ammonia as a substrate that, along with chorismate, is used in the second step, catalyzed by the large alpha subunit of AS (TrpE) to produce anthranilate. In the absence of TrpG, TrpE can synthesize anthranilate directly from chorismate and high concentrations of ammonia.</text>
</comment>
<dbReference type="InterPro" id="IPR015890">
    <property type="entry name" value="Chorismate_C"/>
</dbReference>
<keyword evidence="7 15" id="KW-0028">Amino-acid biosynthesis</keyword>
<reference evidence="18" key="1">
    <citation type="journal article" date="2024" name="Syst. Appl. Microbiol.">
        <title>First single-strain enrichments of Electrothrix cable bacteria, description of E. aestuarii sp. nov. and E. rattekaaiensis sp. nov., and proposal of a cable bacteria taxonomy following the rules of the SeqCode.</title>
        <authorList>
            <person name="Plum-Jensen L.E."/>
            <person name="Schramm A."/>
            <person name="Marshall I.P.G."/>
        </authorList>
    </citation>
    <scope>NUCLEOTIDE SEQUENCE</scope>
    <source>
        <strain evidence="18">Rat1</strain>
    </source>
</reference>
<evidence type="ECO:0000256" key="13">
    <source>
        <dbReference type="ARBA" id="ARBA00025634"/>
    </source>
</evidence>
<evidence type="ECO:0000256" key="6">
    <source>
        <dbReference type="ARBA" id="ARBA00020653"/>
    </source>
</evidence>
<keyword evidence="12 15" id="KW-0456">Lyase</keyword>